<protein>
    <recommendedName>
        <fullName evidence="11">Right handed beta helix domain-containing protein</fullName>
    </recommendedName>
</protein>
<evidence type="ECO:0008006" key="11">
    <source>
        <dbReference type="Google" id="ProtNLM"/>
    </source>
</evidence>
<reference evidence="9" key="2">
    <citation type="journal article" date="2007" name="Science">
        <title>Draft genome sequence of the sexually transmitted pathogen Trichomonas vaginalis.</title>
        <authorList>
            <person name="Carlton J.M."/>
            <person name="Hirt R.P."/>
            <person name="Silva J.C."/>
            <person name="Delcher A.L."/>
            <person name="Schatz M."/>
            <person name="Zhao Q."/>
            <person name="Wortman J.R."/>
            <person name="Bidwell S.L."/>
            <person name="Alsmark U.C.M."/>
            <person name="Besteiro S."/>
            <person name="Sicheritz-Ponten T."/>
            <person name="Noel C.J."/>
            <person name="Dacks J.B."/>
            <person name="Foster P.G."/>
            <person name="Simillion C."/>
            <person name="Van de Peer Y."/>
            <person name="Miranda-Saavedra D."/>
            <person name="Barton G.J."/>
            <person name="Westrop G.D."/>
            <person name="Mueller S."/>
            <person name="Dessi D."/>
            <person name="Fiori P.L."/>
            <person name="Ren Q."/>
            <person name="Paulsen I."/>
            <person name="Zhang H."/>
            <person name="Bastida-Corcuera F.D."/>
            <person name="Simoes-Barbosa A."/>
            <person name="Brown M.T."/>
            <person name="Hayes R.D."/>
            <person name="Mukherjee M."/>
            <person name="Okumura C.Y."/>
            <person name="Schneider R."/>
            <person name="Smith A.J."/>
            <person name="Vanacova S."/>
            <person name="Villalvazo M."/>
            <person name="Haas B.J."/>
            <person name="Pertea M."/>
            <person name="Feldblyum T.V."/>
            <person name="Utterback T.R."/>
            <person name="Shu C.L."/>
            <person name="Osoegawa K."/>
            <person name="de Jong P.J."/>
            <person name="Hrdy I."/>
            <person name="Horvathova L."/>
            <person name="Zubacova Z."/>
            <person name="Dolezal P."/>
            <person name="Malik S.B."/>
            <person name="Logsdon J.M. Jr."/>
            <person name="Henze K."/>
            <person name="Gupta A."/>
            <person name="Wang C.C."/>
            <person name="Dunne R.L."/>
            <person name="Upcroft J.A."/>
            <person name="Upcroft P."/>
            <person name="White O."/>
            <person name="Salzberg S.L."/>
            <person name="Tang P."/>
            <person name="Chiu C.-H."/>
            <person name="Lee Y.-S."/>
            <person name="Embley T.M."/>
            <person name="Coombs G.H."/>
            <person name="Mottram J.C."/>
            <person name="Tachezy J."/>
            <person name="Fraser-Liggett C.M."/>
            <person name="Johnson P.J."/>
        </authorList>
    </citation>
    <scope>NUCLEOTIDE SEQUENCE [LARGE SCALE GENOMIC DNA]</scope>
    <source>
        <strain evidence="9">G3</strain>
    </source>
</reference>
<dbReference type="RefSeq" id="XP_001324765.1">
    <property type="nucleotide sequence ID" value="XM_001324730.1"/>
</dbReference>
<dbReference type="AlphaFoldDB" id="A2E496"/>
<keyword evidence="8" id="KW-1133">Transmembrane helix</keyword>
<dbReference type="VEuPathDB" id="TrichDB:TVAG_139220"/>
<dbReference type="InParanoid" id="A2E496"/>
<dbReference type="KEGG" id="tva:4770508"/>
<gene>
    <name evidence="9" type="ORF">TVAG_139220</name>
</gene>
<evidence type="ECO:0000313" key="9">
    <source>
        <dbReference type="EMBL" id="EAY12542.1"/>
    </source>
</evidence>
<evidence type="ECO:0000256" key="6">
    <source>
        <dbReference type="ARBA" id="ARBA00023136"/>
    </source>
</evidence>
<keyword evidence="6 8" id="KW-0472">Membrane</keyword>
<dbReference type="GO" id="GO:0005576">
    <property type="term" value="C:extracellular region"/>
    <property type="evidence" value="ECO:0007669"/>
    <property type="project" value="UniProtKB-SubCell"/>
</dbReference>
<evidence type="ECO:0000256" key="4">
    <source>
        <dbReference type="ARBA" id="ARBA00022525"/>
    </source>
</evidence>
<accession>A2E496</accession>
<dbReference type="InterPro" id="IPR003368">
    <property type="entry name" value="POMP_repeat"/>
</dbReference>
<name>A2E496_TRIV3</name>
<keyword evidence="8" id="KW-0812">Transmembrane</keyword>
<dbReference type="SMR" id="A2E496"/>
<comment type="subcellular location">
    <subcellularLocation>
        <location evidence="1">Cell envelope</location>
    </subcellularLocation>
    <subcellularLocation>
        <location evidence="2">Cell outer membrane</location>
    </subcellularLocation>
    <subcellularLocation>
        <location evidence="3">Secreted</location>
    </subcellularLocation>
</comment>
<evidence type="ECO:0000256" key="7">
    <source>
        <dbReference type="ARBA" id="ARBA00023237"/>
    </source>
</evidence>
<sequence length="333" mass="36514">MIQNSKFQTTSTELDVTKTSFINCYSKGKGGSISIISPCTFSCVETRFINSSSSESGGAIYGLIKKMILSNICFLNCNTTDNGQANYISCIDESVQVNISHTTIALCSEYKRGMNQNGNHFQNGVISFNEANISKSITTRGAAAISTQKSSVSLISYSNIQDCVSISILDFFFTPHPVTIDHTNFIANSNTAQSNLLVFSSNTVLSSCYFERNKGYLTGPSAGPTISIFMKDCYYDLIKFLISSGVQTENCQLIGEHAKPNTIGKQGDACIDEKSLKLSSSTNYLPYLLYLAGIASIIYVLVFKFHSIVLLLSKLPGRTRSHTRTRPITHYHV</sequence>
<evidence type="ECO:0000256" key="1">
    <source>
        <dbReference type="ARBA" id="ARBA00004196"/>
    </source>
</evidence>
<proteinExistence type="predicted"/>
<dbReference type="VEuPathDB" id="TrichDB:TVAGG3_0252210"/>
<feature type="transmembrane region" description="Helical" evidence="8">
    <location>
        <begin position="287"/>
        <end position="312"/>
    </location>
</feature>
<evidence type="ECO:0000256" key="8">
    <source>
        <dbReference type="SAM" id="Phobius"/>
    </source>
</evidence>
<organism evidence="9 10">
    <name type="scientific">Trichomonas vaginalis (strain ATCC PRA-98 / G3)</name>
    <dbReference type="NCBI Taxonomy" id="412133"/>
    <lineage>
        <taxon>Eukaryota</taxon>
        <taxon>Metamonada</taxon>
        <taxon>Parabasalia</taxon>
        <taxon>Trichomonadida</taxon>
        <taxon>Trichomonadidae</taxon>
        <taxon>Trichomonas</taxon>
    </lineage>
</organism>
<evidence type="ECO:0000256" key="5">
    <source>
        <dbReference type="ARBA" id="ARBA00022729"/>
    </source>
</evidence>
<evidence type="ECO:0000313" key="10">
    <source>
        <dbReference type="Proteomes" id="UP000001542"/>
    </source>
</evidence>
<evidence type="ECO:0000256" key="3">
    <source>
        <dbReference type="ARBA" id="ARBA00004613"/>
    </source>
</evidence>
<dbReference type="NCBIfam" id="TIGR01376">
    <property type="entry name" value="POMP_repeat"/>
    <property type="match status" value="1"/>
</dbReference>
<dbReference type="EMBL" id="DS113300">
    <property type="protein sequence ID" value="EAY12542.1"/>
    <property type="molecule type" value="Genomic_DNA"/>
</dbReference>
<dbReference type="Proteomes" id="UP000001542">
    <property type="component" value="Unassembled WGS sequence"/>
</dbReference>
<keyword evidence="4" id="KW-0964">Secreted</keyword>
<keyword evidence="5" id="KW-0732">Signal</keyword>
<keyword evidence="7" id="KW-0998">Cell outer membrane</keyword>
<keyword evidence="10" id="KW-1185">Reference proteome</keyword>
<evidence type="ECO:0000256" key="2">
    <source>
        <dbReference type="ARBA" id="ARBA00004442"/>
    </source>
</evidence>
<reference evidence="9" key="1">
    <citation type="submission" date="2006-10" db="EMBL/GenBank/DDBJ databases">
        <authorList>
            <person name="Amadeo P."/>
            <person name="Zhao Q."/>
            <person name="Wortman J."/>
            <person name="Fraser-Liggett C."/>
            <person name="Carlton J."/>
        </authorList>
    </citation>
    <scope>NUCLEOTIDE SEQUENCE</scope>
    <source>
        <strain evidence="9">G3</strain>
    </source>
</reference>